<comment type="caution">
    <text evidence="1">The sequence shown here is derived from an EMBL/GenBank/DDBJ whole genome shotgun (WGS) entry which is preliminary data.</text>
</comment>
<accession>A0A392PWD9</accession>
<evidence type="ECO:0000313" key="1">
    <source>
        <dbReference type="EMBL" id="MCI16381.1"/>
    </source>
</evidence>
<feature type="non-terminal residue" evidence="1">
    <location>
        <position position="67"/>
    </location>
</feature>
<dbReference type="EMBL" id="LXQA010100618">
    <property type="protein sequence ID" value="MCI16381.1"/>
    <property type="molecule type" value="Genomic_DNA"/>
</dbReference>
<reference evidence="1 2" key="1">
    <citation type="journal article" date="2018" name="Front. Plant Sci.">
        <title>Red Clover (Trifolium pratense) and Zigzag Clover (T. medium) - A Picture of Genomic Similarities and Differences.</title>
        <authorList>
            <person name="Dluhosova J."/>
            <person name="Istvanek J."/>
            <person name="Nedelnik J."/>
            <person name="Repkova J."/>
        </authorList>
    </citation>
    <scope>NUCLEOTIDE SEQUENCE [LARGE SCALE GENOMIC DNA]</scope>
    <source>
        <strain evidence="2">cv. 10/8</strain>
        <tissue evidence="1">Leaf</tissue>
    </source>
</reference>
<proteinExistence type="predicted"/>
<protein>
    <submittedName>
        <fullName evidence="1">Uncharacterized protein</fullName>
    </submittedName>
</protein>
<keyword evidence="2" id="KW-1185">Reference proteome</keyword>
<sequence length="67" mass="7469">MRDLHWVASCSDGDCGVVFRCKSRCFRATLTVVRSTLASAPLSGLWWLLVTEGFRCSGGGLVCYFRY</sequence>
<dbReference type="Proteomes" id="UP000265520">
    <property type="component" value="Unassembled WGS sequence"/>
</dbReference>
<name>A0A392PWD9_9FABA</name>
<dbReference type="AlphaFoldDB" id="A0A392PWD9"/>
<evidence type="ECO:0000313" key="2">
    <source>
        <dbReference type="Proteomes" id="UP000265520"/>
    </source>
</evidence>
<organism evidence="1 2">
    <name type="scientific">Trifolium medium</name>
    <dbReference type="NCBI Taxonomy" id="97028"/>
    <lineage>
        <taxon>Eukaryota</taxon>
        <taxon>Viridiplantae</taxon>
        <taxon>Streptophyta</taxon>
        <taxon>Embryophyta</taxon>
        <taxon>Tracheophyta</taxon>
        <taxon>Spermatophyta</taxon>
        <taxon>Magnoliopsida</taxon>
        <taxon>eudicotyledons</taxon>
        <taxon>Gunneridae</taxon>
        <taxon>Pentapetalae</taxon>
        <taxon>rosids</taxon>
        <taxon>fabids</taxon>
        <taxon>Fabales</taxon>
        <taxon>Fabaceae</taxon>
        <taxon>Papilionoideae</taxon>
        <taxon>50 kb inversion clade</taxon>
        <taxon>NPAAA clade</taxon>
        <taxon>Hologalegina</taxon>
        <taxon>IRL clade</taxon>
        <taxon>Trifolieae</taxon>
        <taxon>Trifolium</taxon>
    </lineage>
</organism>
<gene>
    <name evidence="1" type="ORF">A2U01_0037523</name>
</gene>